<name>A0A383AD55_9ZZZZ</name>
<dbReference type="InterPro" id="IPR036849">
    <property type="entry name" value="Enolase-like_C_sf"/>
</dbReference>
<organism evidence="1">
    <name type="scientific">marine metagenome</name>
    <dbReference type="NCBI Taxonomy" id="408172"/>
    <lineage>
        <taxon>unclassified sequences</taxon>
        <taxon>metagenomes</taxon>
        <taxon>ecological metagenomes</taxon>
    </lineage>
</organism>
<accession>A0A383AD55</accession>
<dbReference type="EMBL" id="UINC01190789">
    <property type="protein sequence ID" value="SVE05115.1"/>
    <property type="molecule type" value="Genomic_DNA"/>
</dbReference>
<dbReference type="Gene3D" id="3.20.20.120">
    <property type="entry name" value="Enolase-like C-terminal domain"/>
    <property type="match status" value="1"/>
</dbReference>
<evidence type="ECO:0000313" key="1">
    <source>
        <dbReference type="EMBL" id="SVE05115.1"/>
    </source>
</evidence>
<protein>
    <submittedName>
        <fullName evidence="1">Uncharacterized protein</fullName>
    </submittedName>
</protein>
<sequence length="82" mass="8948">SFGMNCELHMTVLSLMDIANLHVGLSIKNCRYIELPYPDGATFGITNPIKPNKEGYIEAPTMPGLGAVLNNAEIEENTVIEL</sequence>
<proteinExistence type="predicted"/>
<dbReference type="AlphaFoldDB" id="A0A383AD55"/>
<feature type="non-terminal residue" evidence="1">
    <location>
        <position position="1"/>
    </location>
</feature>
<reference evidence="1" key="1">
    <citation type="submission" date="2018-05" db="EMBL/GenBank/DDBJ databases">
        <authorList>
            <person name="Lanie J.A."/>
            <person name="Ng W.-L."/>
            <person name="Kazmierczak K.M."/>
            <person name="Andrzejewski T.M."/>
            <person name="Davidsen T.M."/>
            <person name="Wayne K.J."/>
            <person name="Tettelin H."/>
            <person name="Glass J.I."/>
            <person name="Rusch D."/>
            <person name="Podicherti R."/>
            <person name="Tsui H.-C.T."/>
            <person name="Winkler M.E."/>
        </authorList>
    </citation>
    <scope>NUCLEOTIDE SEQUENCE</scope>
</reference>
<gene>
    <name evidence="1" type="ORF">METZ01_LOCUS457969</name>
</gene>
<dbReference type="SUPFAM" id="SSF51604">
    <property type="entry name" value="Enolase C-terminal domain-like"/>
    <property type="match status" value="1"/>
</dbReference>